<accession>A0A0D5ZCQ8</accession>
<name>A0A0D5ZCQ8_9VIRU</name>
<dbReference type="EMBL" id="KM598418">
    <property type="protein sequence ID" value="AKA44562.1"/>
    <property type="molecule type" value="Genomic_DNA"/>
</dbReference>
<evidence type="ECO:0000313" key="2">
    <source>
        <dbReference type="Proteomes" id="UP000170572"/>
    </source>
</evidence>
<organism evidence="1 2">
    <name type="scientific">Meleagris gallopavo enteric parvovirus</name>
    <dbReference type="NCBI Taxonomy" id="1633570"/>
    <lineage>
        <taxon>Viruses</taxon>
        <taxon>Monodnaviria</taxon>
        <taxon>Shotokuvirae</taxon>
        <taxon>Cossaviricota</taxon>
        <taxon>Quintoviricetes</taxon>
        <taxon>Piccovirales</taxon>
        <taxon>Parvoviridae</taxon>
        <taxon>Parvovirinae</taxon>
        <taxon>Aveparvovirus</taxon>
        <taxon>Aveparvovirus galliform1</taxon>
    </lineage>
</organism>
<sequence>MYSLPLLSYFAMRCWKNPPWIQSPYLNLLKSYNGETSKLNGLRDILENGGWHFLISWLGTTIILMRLKQ</sequence>
<reference evidence="2" key="1">
    <citation type="journal article" date="2015" name="Avian Dis.">
        <title>Host Specificity and Phylogenetic Relationships of Chicken and Turkey Parvoviruses.</title>
        <authorList>
            <person name="Zsak L."/>
            <person name="Cha R.M."/>
            <person name="Li F."/>
            <person name="Day J.M."/>
        </authorList>
    </citation>
    <scope>NUCLEOTIDE SEQUENCE [LARGE SCALE GENOMIC DNA]</scope>
</reference>
<proteinExistence type="predicted"/>
<protein>
    <submittedName>
        <fullName evidence="1">NP1</fullName>
    </submittedName>
</protein>
<evidence type="ECO:0000313" key="1">
    <source>
        <dbReference type="EMBL" id="AKA44562.1"/>
    </source>
</evidence>
<dbReference type="Proteomes" id="UP000170572">
    <property type="component" value="Genome"/>
</dbReference>